<comment type="subunit">
    <text evidence="2">Homodimer.</text>
</comment>
<organism evidence="5 6">
    <name type="scientific">Pseudoxanthomonas suwonensis (strain 11-1)</name>
    <dbReference type="NCBI Taxonomy" id="743721"/>
    <lineage>
        <taxon>Bacteria</taxon>
        <taxon>Pseudomonadati</taxon>
        <taxon>Pseudomonadota</taxon>
        <taxon>Gammaproteobacteria</taxon>
        <taxon>Lysobacterales</taxon>
        <taxon>Lysobacteraceae</taxon>
        <taxon>Pseudoxanthomonas</taxon>
    </lineage>
</organism>
<dbReference type="GO" id="GO:0009279">
    <property type="term" value="C:cell outer membrane"/>
    <property type="evidence" value="ECO:0007669"/>
    <property type="project" value="UniProtKB-SubCell"/>
</dbReference>
<evidence type="ECO:0000313" key="5">
    <source>
        <dbReference type="EMBL" id="ADV27034.1"/>
    </source>
</evidence>
<dbReference type="eggNOG" id="COG3040">
    <property type="taxonomic scope" value="Bacteria"/>
</dbReference>
<dbReference type="KEGG" id="psu:Psesu_1186"/>
<dbReference type="GO" id="GO:0006950">
    <property type="term" value="P:response to stress"/>
    <property type="evidence" value="ECO:0007669"/>
    <property type="project" value="UniProtKB-ARBA"/>
</dbReference>
<proteinExistence type="inferred from homology"/>
<evidence type="ECO:0000256" key="1">
    <source>
        <dbReference type="ARBA" id="ARBA00006889"/>
    </source>
</evidence>
<dbReference type="STRING" id="743721.Psesu_1186"/>
<dbReference type="InterPro" id="IPR012674">
    <property type="entry name" value="Calycin"/>
</dbReference>
<accession>E6WS85</accession>
<gene>
    <name evidence="5" type="ordered locus">Psesu_1186</name>
</gene>
<dbReference type="PANTHER" id="PTHR10612:SF34">
    <property type="entry name" value="APOLIPOPROTEIN D"/>
    <property type="match status" value="1"/>
</dbReference>
<sequence length="200" mass="21975">MRTTILTLLLCCAGLVAAGARAAQPVTSVEQLDLSRYAGHWHEIARLPVSYQRRCASDITAHYTLRSDGTIGVRNACRTKDGETAAVDGVARQVEGHPARLQVRFAPDWLGWLPLVWADYWVLALDPDYQWSLVGEPDRKYLWILARSPSMDAALFASLKQRAEEMGYDLSDLVVDAQLLGEPDSESEPAAEAGGHEATP</sequence>
<keyword evidence="2" id="KW-0732">Signal</keyword>
<dbReference type="PRINTS" id="PR01171">
    <property type="entry name" value="BCTLIPOCALIN"/>
</dbReference>
<comment type="subcellular location">
    <subcellularLocation>
        <location evidence="2">Cell outer membrane</location>
    </subcellularLocation>
</comment>
<comment type="similarity">
    <text evidence="1 2">Belongs to the calycin superfamily. Lipocalin family.</text>
</comment>
<feature type="domain" description="Lipocalin/cytosolic fatty-acid binding" evidence="4">
    <location>
        <begin position="32"/>
        <end position="177"/>
    </location>
</feature>
<dbReference type="InterPro" id="IPR022272">
    <property type="entry name" value="Lipocalin_CS"/>
</dbReference>
<keyword evidence="6" id="KW-1185">Reference proteome</keyword>
<evidence type="ECO:0000256" key="3">
    <source>
        <dbReference type="SAM" id="MobiDB-lite"/>
    </source>
</evidence>
<dbReference type="CDD" id="cd19438">
    <property type="entry name" value="lipocalin_Blc-like"/>
    <property type="match status" value="1"/>
</dbReference>
<dbReference type="InterPro" id="IPR022271">
    <property type="entry name" value="Lipocalin_ApoD"/>
</dbReference>
<evidence type="ECO:0000313" key="6">
    <source>
        <dbReference type="Proteomes" id="UP000008632"/>
    </source>
</evidence>
<protein>
    <recommendedName>
        <fullName evidence="2">Outer membrane lipoprotein Blc</fullName>
    </recommendedName>
</protein>
<dbReference type="InterPro" id="IPR002446">
    <property type="entry name" value="Lipocalin_bac"/>
</dbReference>
<dbReference type="AlphaFoldDB" id="E6WS85"/>
<feature type="region of interest" description="Disordered" evidence="3">
    <location>
        <begin position="181"/>
        <end position="200"/>
    </location>
</feature>
<dbReference type="PROSITE" id="PS00213">
    <property type="entry name" value="LIPOCALIN"/>
    <property type="match status" value="1"/>
</dbReference>
<feature type="compositionally biased region" description="Low complexity" evidence="3">
    <location>
        <begin position="190"/>
        <end position="200"/>
    </location>
</feature>
<dbReference type="Gene3D" id="2.40.128.20">
    <property type="match status" value="1"/>
</dbReference>
<keyword evidence="2" id="KW-0446">Lipid-binding</keyword>
<keyword evidence="2" id="KW-0449">Lipoprotein</keyword>
<dbReference type="OrthoDB" id="9793905at2"/>
<dbReference type="PANTHER" id="PTHR10612">
    <property type="entry name" value="APOLIPOPROTEIN D"/>
    <property type="match status" value="1"/>
</dbReference>
<dbReference type="EMBL" id="CP002446">
    <property type="protein sequence ID" value="ADV27034.1"/>
    <property type="molecule type" value="Genomic_DNA"/>
</dbReference>
<name>E6WS85_PSEUU</name>
<dbReference type="InterPro" id="IPR047202">
    <property type="entry name" value="Lipocalin_Blc-like_dom"/>
</dbReference>
<dbReference type="PIRSF" id="PIRSF036893">
    <property type="entry name" value="Lipocalin_ApoD"/>
    <property type="match status" value="1"/>
</dbReference>
<dbReference type="RefSeq" id="WP_013534863.1">
    <property type="nucleotide sequence ID" value="NC_014924.1"/>
</dbReference>
<keyword evidence="2" id="KW-0998">Cell outer membrane</keyword>
<dbReference type="SUPFAM" id="SSF50814">
    <property type="entry name" value="Lipocalins"/>
    <property type="match status" value="1"/>
</dbReference>
<feature type="signal peptide" evidence="2">
    <location>
        <begin position="1"/>
        <end position="22"/>
    </location>
</feature>
<feature type="chain" id="PRO_5013433610" description="Outer membrane lipoprotein Blc" evidence="2">
    <location>
        <begin position="23"/>
        <end position="200"/>
    </location>
</feature>
<evidence type="ECO:0000259" key="4">
    <source>
        <dbReference type="Pfam" id="PF08212"/>
    </source>
</evidence>
<dbReference type="HOGENOM" id="CLU_068449_3_1_6"/>
<evidence type="ECO:0000256" key="2">
    <source>
        <dbReference type="PIRNR" id="PIRNR036893"/>
    </source>
</evidence>
<keyword evidence="2" id="KW-0472">Membrane</keyword>
<dbReference type="InterPro" id="IPR000566">
    <property type="entry name" value="Lipocln_cytosolic_FA-bd_dom"/>
</dbReference>
<dbReference type="Pfam" id="PF08212">
    <property type="entry name" value="Lipocalin_2"/>
    <property type="match status" value="1"/>
</dbReference>
<dbReference type="Proteomes" id="UP000008632">
    <property type="component" value="Chromosome"/>
</dbReference>
<reference evidence="5 6" key="1">
    <citation type="submission" date="2011-01" db="EMBL/GenBank/DDBJ databases">
        <title>Complete sequence of Pseudoxanthomonas suwonensis 11-1.</title>
        <authorList>
            <consortium name="US DOE Joint Genome Institute"/>
            <person name="Lucas S."/>
            <person name="Copeland A."/>
            <person name="Lapidus A."/>
            <person name="Cheng J.-F."/>
            <person name="Goodwin L."/>
            <person name="Pitluck S."/>
            <person name="Teshima H."/>
            <person name="Detter J.C."/>
            <person name="Han C."/>
            <person name="Tapia R."/>
            <person name="Land M."/>
            <person name="Hauser L."/>
            <person name="Kyrpides N."/>
            <person name="Ivanova N."/>
            <person name="Ovchinnikova G."/>
            <person name="Siebers A.K."/>
            <person name="Allgaier M."/>
            <person name="Thelen M.P."/>
            <person name="Hugenholtz P."/>
            <person name="Gladden J."/>
            <person name="Woyke T."/>
        </authorList>
    </citation>
    <scope>NUCLEOTIDE SEQUENCE [LARGE SCALE GENOMIC DNA]</scope>
    <source>
        <strain evidence="6">11-1</strain>
    </source>
</reference>
<dbReference type="GO" id="GO:0008289">
    <property type="term" value="F:lipid binding"/>
    <property type="evidence" value="ECO:0007669"/>
    <property type="project" value="UniProtKB-UniRule"/>
</dbReference>
<comment type="function">
    <text evidence="2">Involved in the storage or transport of lipids necessary for membrane maintenance under stressful conditions. Displays a binding preference for lysophospholipids.</text>
</comment>